<dbReference type="EMBL" id="BAABGQ010000003">
    <property type="protein sequence ID" value="GAA4494487.1"/>
    <property type="molecule type" value="Genomic_DNA"/>
</dbReference>
<dbReference type="InterPro" id="IPR009078">
    <property type="entry name" value="Ferritin-like_SF"/>
</dbReference>
<protein>
    <submittedName>
        <fullName evidence="4">DNA starvation/stationary phase protection protein</fullName>
    </submittedName>
</protein>
<dbReference type="InterPro" id="IPR012347">
    <property type="entry name" value="Ferritin-like"/>
</dbReference>
<name>A0ABP8PY68_9BACT</name>
<dbReference type="SUPFAM" id="SSF47240">
    <property type="entry name" value="Ferritin-like"/>
    <property type="match status" value="1"/>
</dbReference>
<comment type="similarity">
    <text evidence="1 2">Belongs to the Dps family.</text>
</comment>
<dbReference type="Pfam" id="PF00210">
    <property type="entry name" value="Ferritin"/>
    <property type="match status" value="1"/>
</dbReference>
<proteinExistence type="inferred from homology"/>
<dbReference type="Proteomes" id="UP001501243">
    <property type="component" value="Unassembled WGS sequence"/>
</dbReference>
<gene>
    <name evidence="4" type="ORF">GCM10023172_04700</name>
</gene>
<evidence type="ECO:0000313" key="5">
    <source>
        <dbReference type="Proteomes" id="UP001501243"/>
    </source>
</evidence>
<comment type="caution">
    <text evidence="4">The sequence shown here is derived from an EMBL/GenBank/DDBJ whole genome shotgun (WGS) entry which is preliminary data.</text>
</comment>
<reference evidence="5" key="1">
    <citation type="journal article" date="2019" name="Int. J. Syst. Evol. Microbiol.">
        <title>The Global Catalogue of Microorganisms (GCM) 10K type strain sequencing project: providing services to taxonomists for standard genome sequencing and annotation.</title>
        <authorList>
            <consortium name="The Broad Institute Genomics Platform"/>
            <consortium name="The Broad Institute Genome Sequencing Center for Infectious Disease"/>
            <person name="Wu L."/>
            <person name="Ma J."/>
        </authorList>
    </citation>
    <scope>NUCLEOTIDE SEQUENCE [LARGE SCALE GENOMIC DNA]</scope>
    <source>
        <strain evidence="5">JCM 17841</strain>
    </source>
</reference>
<dbReference type="PANTHER" id="PTHR42932:SF3">
    <property type="entry name" value="DNA PROTECTION DURING STARVATION PROTEIN"/>
    <property type="match status" value="1"/>
</dbReference>
<organism evidence="4 5">
    <name type="scientific">Hymenobacter ginsengisoli</name>
    <dbReference type="NCBI Taxonomy" id="1051626"/>
    <lineage>
        <taxon>Bacteria</taxon>
        <taxon>Pseudomonadati</taxon>
        <taxon>Bacteroidota</taxon>
        <taxon>Cytophagia</taxon>
        <taxon>Cytophagales</taxon>
        <taxon>Hymenobacteraceae</taxon>
        <taxon>Hymenobacter</taxon>
    </lineage>
</organism>
<dbReference type="CDD" id="cd01043">
    <property type="entry name" value="DPS"/>
    <property type="match status" value="1"/>
</dbReference>
<evidence type="ECO:0000313" key="4">
    <source>
        <dbReference type="EMBL" id="GAA4494487.1"/>
    </source>
</evidence>
<evidence type="ECO:0000259" key="3">
    <source>
        <dbReference type="Pfam" id="PF00210"/>
    </source>
</evidence>
<evidence type="ECO:0000256" key="2">
    <source>
        <dbReference type="RuleBase" id="RU003875"/>
    </source>
</evidence>
<sequence>MPATQEKLAKPTLLHTPSDLDEQGRAKLSDSLNLLVSDLFALYLKTKNYHWHMSGRHFRDYHLLLDEQADQIFAITDEVAERVRKLGYPTIHSIGEISRKQRVKDNDDVFENPLDMLIDLQNENRELVKNMRETHEIADDIKDVATASLLEVYIDQAERRAWFLFEASREVN</sequence>
<dbReference type="InterPro" id="IPR002177">
    <property type="entry name" value="DPS_DNA-bd"/>
</dbReference>
<keyword evidence="5" id="KW-1185">Reference proteome</keyword>
<dbReference type="InterPro" id="IPR008331">
    <property type="entry name" value="Ferritin_DPS_dom"/>
</dbReference>
<dbReference type="RefSeq" id="WP_208130438.1">
    <property type="nucleotide sequence ID" value="NZ_BAABGQ010000003.1"/>
</dbReference>
<dbReference type="PRINTS" id="PR01346">
    <property type="entry name" value="HELNAPAPROT"/>
</dbReference>
<dbReference type="Gene3D" id="1.20.1260.10">
    <property type="match status" value="1"/>
</dbReference>
<dbReference type="PIRSF" id="PIRSF005900">
    <property type="entry name" value="Dps"/>
    <property type="match status" value="1"/>
</dbReference>
<feature type="domain" description="Ferritin/DPS" evidence="3">
    <location>
        <begin position="31"/>
        <end position="164"/>
    </location>
</feature>
<dbReference type="PANTHER" id="PTHR42932">
    <property type="entry name" value="GENERAL STRESS PROTEIN 20U"/>
    <property type="match status" value="1"/>
</dbReference>
<evidence type="ECO:0000256" key="1">
    <source>
        <dbReference type="ARBA" id="ARBA00009497"/>
    </source>
</evidence>
<accession>A0ABP8PY68</accession>